<dbReference type="AlphaFoldDB" id="A0A2H1IL13"/>
<reference evidence="1 2" key="1">
    <citation type="submission" date="2017-03" db="EMBL/GenBank/DDBJ databases">
        <authorList>
            <person name="Afonso C.L."/>
            <person name="Miller P.J."/>
            <person name="Scott M.A."/>
            <person name="Spackman E."/>
            <person name="Goraichik I."/>
            <person name="Dimitrov K.M."/>
            <person name="Suarez D.L."/>
            <person name="Swayne D.E."/>
        </authorList>
    </citation>
    <scope>NUCLEOTIDE SEQUENCE [LARGE SCALE GENOMIC DNA]</scope>
    <source>
        <strain evidence="1 2">Mu101</strain>
    </source>
</reference>
<sequence length="210" mass="23758">MHLANCPFLYTERSSERRMTMPLPHVTGKASTRSPLRRFPVIDNRLASMQKTERLRRLGVADLAQHRTDKVRRLLDRLYDHTPSPLPTAAAAVSGDRYVRLDLASETSPESLRPGETHVVHRGTQPHVRPRSVAPATRIRHRHEPGECLAANPGGQRLWCRTCAADYLGLTSKTLANWAYEASPGPTVRGRKGIPRYLKSDLDRWIEDRC</sequence>
<evidence type="ECO:0000313" key="2">
    <source>
        <dbReference type="Proteomes" id="UP000234498"/>
    </source>
</evidence>
<protein>
    <recommendedName>
        <fullName evidence="3">Helix-turn-helix domain-containing protein</fullName>
    </recommendedName>
</protein>
<organism evidence="1 2">
    <name type="scientific">Brevibacterium linens</name>
    <dbReference type="NCBI Taxonomy" id="1703"/>
    <lineage>
        <taxon>Bacteria</taxon>
        <taxon>Bacillati</taxon>
        <taxon>Actinomycetota</taxon>
        <taxon>Actinomycetes</taxon>
        <taxon>Micrococcales</taxon>
        <taxon>Brevibacteriaceae</taxon>
        <taxon>Brevibacterium</taxon>
    </lineage>
</organism>
<proteinExistence type="predicted"/>
<gene>
    <name evidence="1" type="ORF">BLIN101_01316</name>
</gene>
<accession>A0A2H1IL13</accession>
<evidence type="ECO:0008006" key="3">
    <source>
        <dbReference type="Google" id="ProtNLM"/>
    </source>
</evidence>
<dbReference type="EMBL" id="FXZA01000004">
    <property type="protein sequence ID" value="SMX75897.1"/>
    <property type="molecule type" value="Genomic_DNA"/>
</dbReference>
<evidence type="ECO:0000313" key="1">
    <source>
        <dbReference type="EMBL" id="SMX75897.1"/>
    </source>
</evidence>
<name>A0A2H1IL13_BRELN</name>
<dbReference type="Proteomes" id="UP000234498">
    <property type="component" value="Unassembled WGS sequence"/>
</dbReference>